<dbReference type="SMART" id="SM00386">
    <property type="entry name" value="HAT"/>
    <property type="match status" value="3"/>
</dbReference>
<evidence type="ECO:0000313" key="7">
    <source>
        <dbReference type="EMBL" id="TFY75773.1"/>
    </source>
</evidence>
<dbReference type="AlphaFoldDB" id="A0A4Y9ZP39"/>
<evidence type="ECO:0000256" key="3">
    <source>
        <dbReference type="ARBA" id="ARBA00022552"/>
    </source>
</evidence>
<dbReference type="EMBL" id="SFCI01001439">
    <property type="protein sequence ID" value="TFY75773.1"/>
    <property type="molecule type" value="Genomic_DNA"/>
</dbReference>
<dbReference type="InterPro" id="IPR003107">
    <property type="entry name" value="HAT"/>
</dbReference>
<dbReference type="STRING" id="135208.A0A4Y9ZP39"/>
<keyword evidence="5" id="KW-0539">Nucleus</keyword>
<dbReference type="GO" id="GO:0034388">
    <property type="term" value="C:Pwp2p-containing subcomplex of 90S preribosome"/>
    <property type="evidence" value="ECO:0007669"/>
    <property type="project" value="TreeGrafter"/>
</dbReference>
<organism evidence="7 8">
    <name type="scientific">Hericium alpestre</name>
    <dbReference type="NCBI Taxonomy" id="135208"/>
    <lineage>
        <taxon>Eukaryota</taxon>
        <taxon>Fungi</taxon>
        <taxon>Dikarya</taxon>
        <taxon>Basidiomycota</taxon>
        <taxon>Agaricomycotina</taxon>
        <taxon>Agaricomycetes</taxon>
        <taxon>Russulales</taxon>
        <taxon>Hericiaceae</taxon>
        <taxon>Hericium</taxon>
    </lineage>
</organism>
<keyword evidence="3" id="KW-0698">rRNA processing</keyword>
<reference evidence="7 8" key="1">
    <citation type="submission" date="2019-02" db="EMBL/GenBank/DDBJ databases">
        <title>Genome sequencing of the rare red list fungi Hericium alpestre (H. flagellum).</title>
        <authorList>
            <person name="Buettner E."/>
            <person name="Kellner H."/>
        </authorList>
    </citation>
    <scope>NUCLEOTIDE SEQUENCE [LARGE SCALE GENOMIC DNA]</scope>
    <source>
        <strain evidence="7 8">DSM 108284</strain>
    </source>
</reference>
<comment type="similarity">
    <text evidence="2">Belongs to the UTP6 family.</text>
</comment>
<evidence type="ECO:0000256" key="1">
    <source>
        <dbReference type="ARBA" id="ARBA00004604"/>
    </source>
</evidence>
<dbReference type="Proteomes" id="UP000298061">
    <property type="component" value="Unassembled WGS sequence"/>
</dbReference>
<keyword evidence="8" id="KW-1185">Reference proteome</keyword>
<evidence type="ECO:0000256" key="5">
    <source>
        <dbReference type="ARBA" id="ARBA00023242"/>
    </source>
</evidence>
<sequence length="331" mass="37801">MEKVQFQQEQMLAELKDLSQKGLFTKKEIKQIMKKRTAFETSLVRRVAKKADFLRYATYEMSLEALRKKRVERLNLSPSPPSISDYALVRRQFYIFERALKKFKADVGLWIQYIQVAKREGARALVGRITARHHANLRYINLSTRTQRPAAAPEYPRVLHPRASHELEHLSPSAARTLLQRGIRLNGESVDLWREYVKMELGFVEGLRRRWDLLGISLKGKEKERALEQDQDAGAPEPMQIDDEEIEGDAARQAVLDGAIVKSVISSAAKALPKLDLFVSLQHLIRTYPSPPSLRELLLEHLYAQLKTALPTDPDAVRLHATRALASEPHG</sequence>
<dbReference type="GO" id="GO:0030515">
    <property type="term" value="F:snoRNA binding"/>
    <property type="evidence" value="ECO:0007669"/>
    <property type="project" value="InterPro"/>
</dbReference>
<dbReference type="InterPro" id="IPR013949">
    <property type="entry name" value="Utp6"/>
</dbReference>
<feature type="non-terminal residue" evidence="7">
    <location>
        <position position="331"/>
    </location>
</feature>
<evidence type="ECO:0000256" key="2">
    <source>
        <dbReference type="ARBA" id="ARBA00010734"/>
    </source>
</evidence>
<dbReference type="GO" id="GO:0000462">
    <property type="term" value="P:maturation of SSU-rRNA from tricistronic rRNA transcript (SSU-rRNA, 5.8S rRNA, LSU-rRNA)"/>
    <property type="evidence" value="ECO:0007669"/>
    <property type="project" value="InterPro"/>
</dbReference>
<feature type="domain" description="U3 small nucleolar RNA-associated protein 6 N-terminal" evidence="6">
    <location>
        <begin position="9"/>
        <end position="91"/>
    </location>
</feature>
<name>A0A4Y9ZP39_9AGAM</name>
<dbReference type="PANTHER" id="PTHR23271">
    <property type="entry name" value="HEPATOCELLULAR CARCINOMA-ASSOCIATED ANTIGEN 66"/>
    <property type="match status" value="1"/>
</dbReference>
<dbReference type="Pfam" id="PF08640">
    <property type="entry name" value="U3_assoc_6"/>
    <property type="match status" value="1"/>
</dbReference>
<dbReference type="GO" id="GO:0032040">
    <property type="term" value="C:small-subunit processome"/>
    <property type="evidence" value="ECO:0007669"/>
    <property type="project" value="TreeGrafter"/>
</dbReference>
<dbReference type="InterPro" id="IPR011990">
    <property type="entry name" value="TPR-like_helical_dom_sf"/>
</dbReference>
<protein>
    <recommendedName>
        <fullName evidence="6">U3 small nucleolar RNA-associated protein 6 N-terminal domain-containing protein</fullName>
    </recommendedName>
</protein>
<gene>
    <name evidence="7" type="ORF">EWM64_g8237</name>
</gene>
<evidence type="ECO:0000259" key="6">
    <source>
        <dbReference type="Pfam" id="PF08640"/>
    </source>
</evidence>
<comment type="subcellular location">
    <subcellularLocation>
        <location evidence="1">Nucleus</location>
        <location evidence="1">Nucleolus</location>
    </subcellularLocation>
</comment>
<dbReference type="InterPro" id="IPR055347">
    <property type="entry name" value="UTP6_N"/>
</dbReference>
<evidence type="ECO:0000256" key="4">
    <source>
        <dbReference type="ARBA" id="ARBA00022737"/>
    </source>
</evidence>
<comment type="caution">
    <text evidence="7">The sequence shown here is derived from an EMBL/GenBank/DDBJ whole genome shotgun (WGS) entry which is preliminary data.</text>
</comment>
<keyword evidence="4" id="KW-0677">Repeat</keyword>
<dbReference type="PANTHER" id="PTHR23271:SF1">
    <property type="entry name" value="U3 SMALL NUCLEOLAR RNA-ASSOCIATED PROTEIN 6 HOMOLOG"/>
    <property type="match status" value="1"/>
</dbReference>
<accession>A0A4Y9ZP39</accession>
<proteinExistence type="inferred from homology"/>
<dbReference type="OrthoDB" id="28112at2759"/>
<dbReference type="Gene3D" id="1.25.40.10">
    <property type="entry name" value="Tetratricopeptide repeat domain"/>
    <property type="match status" value="1"/>
</dbReference>
<evidence type="ECO:0000313" key="8">
    <source>
        <dbReference type="Proteomes" id="UP000298061"/>
    </source>
</evidence>